<dbReference type="InterPro" id="IPR014004">
    <property type="entry name" value="Transpt-assoc_nodulatn_dom_bac"/>
</dbReference>
<sequence>MGRLGRSIAILAAAALMTIATGCTVASGQKTAGEFVDDSIVSTRVRAALIEDPQVKFREVQVESFKGVVQLSGFVGSRAEKSRAAQVTRGVEGVREVKNDIRVR</sequence>
<feature type="chain" id="PRO_5009254435" description="Osmotically-inducible protein Y" evidence="6">
    <location>
        <begin position="23"/>
        <end position="104"/>
    </location>
</feature>
<dbReference type="PROSITE" id="PS50914">
    <property type="entry name" value="BON"/>
    <property type="match status" value="1"/>
</dbReference>
<keyword evidence="4" id="KW-0574">Periplasm</keyword>
<feature type="signal peptide" evidence="6">
    <location>
        <begin position="1"/>
        <end position="22"/>
    </location>
</feature>
<evidence type="ECO:0000256" key="1">
    <source>
        <dbReference type="ARBA" id="ARBA00004418"/>
    </source>
</evidence>
<organism evidence="8 9">
    <name type="scientific">Halopseudomonas xinjiangensis</name>
    <dbReference type="NCBI Taxonomy" id="487184"/>
    <lineage>
        <taxon>Bacteria</taxon>
        <taxon>Pseudomonadati</taxon>
        <taxon>Pseudomonadota</taxon>
        <taxon>Gammaproteobacteria</taxon>
        <taxon>Pseudomonadales</taxon>
        <taxon>Pseudomonadaceae</taxon>
        <taxon>Halopseudomonas</taxon>
    </lineage>
</organism>
<proteinExistence type="predicted"/>
<evidence type="ECO:0000259" key="7">
    <source>
        <dbReference type="PROSITE" id="PS50914"/>
    </source>
</evidence>
<dbReference type="PANTHER" id="PTHR34606:SF16">
    <property type="entry name" value="BON DOMAIN-CONTAINING PROTEIN"/>
    <property type="match status" value="1"/>
</dbReference>
<dbReference type="EMBL" id="LT629736">
    <property type="protein sequence ID" value="SDR86553.1"/>
    <property type="molecule type" value="Genomic_DNA"/>
</dbReference>
<keyword evidence="9" id="KW-1185">Reference proteome</keyword>
<name>A0A1H1MIE5_9GAMM</name>
<dbReference type="FunFam" id="3.30.1340.30:FF:000001">
    <property type="entry name" value="Molecular chaperone OsmY"/>
    <property type="match status" value="1"/>
</dbReference>
<dbReference type="Gene3D" id="3.30.1340.30">
    <property type="match status" value="1"/>
</dbReference>
<dbReference type="Proteomes" id="UP000243207">
    <property type="component" value="Chromosome I"/>
</dbReference>
<keyword evidence="2 6" id="KW-0732">Signal</keyword>
<dbReference type="PANTHER" id="PTHR34606">
    <property type="entry name" value="BON DOMAIN-CONTAINING PROTEIN"/>
    <property type="match status" value="1"/>
</dbReference>
<dbReference type="OrthoDB" id="7360581at2"/>
<dbReference type="PROSITE" id="PS51257">
    <property type="entry name" value="PROKAR_LIPOPROTEIN"/>
    <property type="match status" value="1"/>
</dbReference>
<dbReference type="SMART" id="SM00749">
    <property type="entry name" value="BON"/>
    <property type="match status" value="1"/>
</dbReference>
<dbReference type="STRING" id="487184.SAMN05216421_0472"/>
<evidence type="ECO:0000313" key="8">
    <source>
        <dbReference type="EMBL" id="SDR86553.1"/>
    </source>
</evidence>
<gene>
    <name evidence="8" type="ORF">SAMN05216421_0472</name>
</gene>
<dbReference type="InterPro" id="IPR007055">
    <property type="entry name" value="BON_dom"/>
</dbReference>
<reference evidence="9" key="1">
    <citation type="submission" date="2016-10" db="EMBL/GenBank/DDBJ databases">
        <authorList>
            <person name="Varghese N."/>
            <person name="Submissions S."/>
        </authorList>
    </citation>
    <scope>NUCLEOTIDE SEQUENCE [LARGE SCALE GENOMIC DNA]</scope>
    <source>
        <strain evidence="9">NRRL B-51270</strain>
    </source>
</reference>
<dbReference type="GO" id="GO:0042597">
    <property type="term" value="C:periplasmic space"/>
    <property type="evidence" value="ECO:0007669"/>
    <property type="project" value="UniProtKB-SubCell"/>
</dbReference>
<dbReference type="AlphaFoldDB" id="A0A1H1MIE5"/>
<evidence type="ECO:0000256" key="3">
    <source>
        <dbReference type="ARBA" id="ARBA00022737"/>
    </source>
</evidence>
<evidence type="ECO:0000256" key="5">
    <source>
        <dbReference type="ARBA" id="ARBA00070588"/>
    </source>
</evidence>
<feature type="domain" description="BON" evidence="7">
    <location>
        <begin position="37"/>
        <end position="104"/>
    </location>
</feature>
<comment type="subcellular location">
    <subcellularLocation>
        <location evidence="1">Periplasm</location>
    </subcellularLocation>
</comment>
<evidence type="ECO:0000256" key="4">
    <source>
        <dbReference type="ARBA" id="ARBA00022764"/>
    </source>
</evidence>
<dbReference type="InterPro" id="IPR051686">
    <property type="entry name" value="Lipoprotein_DolP"/>
</dbReference>
<dbReference type="Pfam" id="PF04972">
    <property type="entry name" value="BON"/>
    <property type="match status" value="1"/>
</dbReference>
<evidence type="ECO:0000256" key="6">
    <source>
        <dbReference type="SAM" id="SignalP"/>
    </source>
</evidence>
<protein>
    <recommendedName>
        <fullName evidence="5">Osmotically-inducible protein Y</fullName>
    </recommendedName>
</protein>
<accession>A0A1H1MIE5</accession>
<keyword evidence="3" id="KW-0677">Repeat</keyword>
<evidence type="ECO:0000313" key="9">
    <source>
        <dbReference type="Proteomes" id="UP000243207"/>
    </source>
</evidence>
<evidence type="ECO:0000256" key="2">
    <source>
        <dbReference type="ARBA" id="ARBA00022729"/>
    </source>
</evidence>